<dbReference type="Proteomes" id="UP000051373">
    <property type="component" value="Unassembled WGS sequence"/>
</dbReference>
<dbReference type="AlphaFoldDB" id="A0A0S8FV04"/>
<evidence type="ECO:0008006" key="11">
    <source>
        <dbReference type="Google" id="ProtNLM"/>
    </source>
</evidence>
<dbReference type="Gene3D" id="3.40.630.10">
    <property type="entry name" value="Zn peptidases"/>
    <property type="match status" value="1"/>
</dbReference>
<name>A0A0S8FV04_UNCW3</name>
<evidence type="ECO:0000256" key="4">
    <source>
        <dbReference type="ARBA" id="ARBA00022723"/>
    </source>
</evidence>
<sequence>MEYLDVLLGKLTQAIGIGYGGDIPDVITEALKAENIEAVVAQDGSISAHLRRSGKHGVMLACHVDEIGYMVSRIDDAGRIFFSEIGGADVRILPGQEVTVLGKKRYRGYIGVKPPHLLGKEERKIVLPLEELFIDVGLNPGVVKRDIGVGDYIAFAAKYSKLQGDLRAVKSLDNRASVACGIMALRELAKKDHGLDVYFVATSQEEFTGLGARTHAYKLPLDYAIVVDVSHAEHPDLKEHEYFPLNSGPTIVRGATVPAKMYNLLVAVAKELEIPYQIEPVPSRTATDADDIAFNREGIPTCVVGIPLRYMHTPVEIVSLKDIERAARLITRFIERLENSSIHELT</sequence>
<dbReference type="EMBL" id="LJUJ01000009">
    <property type="protein sequence ID" value="KPK63764.1"/>
    <property type="molecule type" value="Genomic_DNA"/>
</dbReference>
<reference evidence="9 10" key="1">
    <citation type="journal article" date="2015" name="Microbiome">
        <title>Genomic resolution of linkages in carbon, nitrogen, and sulfur cycling among widespread estuary sediment bacteria.</title>
        <authorList>
            <person name="Baker B.J."/>
            <person name="Lazar C.S."/>
            <person name="Teske A.P."/>
            <person name="Dick G.J."/>
        </authorList>
    </citation>
    <scope>NUCLEOTIDE SEQUENCE [LARGE SCALE GENOMIC DNA]</scope>
    <source>
        <strain evidence="9">SM23_42</strain>
    </source>
</reference>
<evidence type="ECO:0000256" key="1">
    <source>
        <dbReference type="ARBA" id="ARBA00006272"/>
    </source>
</evidence>
<feature type="binding site" evidence="8">
    <location>
        <position position="312"/>
    </location>
    <ligand>
        <name>Zn(2+)</name>
        <dbReference type="ChEBI" id="CHEBI:29105"/>
        <label>2</label>
    </ligand>
</feature>
<protein>
    <recommendedName>
        <fullName evidence="11">Peptidase M42</fullName>
    </recommendedName>
</protein>
<dbReference type="PANTHER" id="PTHR32481:SF7">
    <property type="entry name" value="AMINOPEPTIDASE YHFE-RELATED"/>
    <property type="match status" value="1"/>
</dbReference>
<dbReference type="Gene3D" id="2.40.30.40">
    <property type="entry name" value="Peptidase M42, domain 2"/>
    <property type="match status" value="1"/>
</dbReference>
<dbReference type="GO" id="GO:0004177">
    <property type="term" value="F:aminopeptidase activity"/>
    <property type="evidence" value="ECO:0007669"/>
    <property type="project" value="UniProtKB-UniRule"/>
</dbReference>
<accession>A0A0S8FV04</accession>
<gene>
    <name evidence="9" type="ORF">AMJ83_06005</name>
</gene>
<dbReference type="InterPro" id="IPR008007">
    <property type="entry name" value="Peptidase_M42"/>
</dbReference>
<keyword evidence="2" id="KW-0031">Aminopeptidase</keyword>
<comment type="cofactor">
    <cofactor evidence="8">
        <name>a divalent metal cation</name>
        <dbReference type="ChEBI" id="CHEBI:60240"/>
    </cofactor>
    <text evidence="8">Binds 2 divalent metal cations per subunit.</text>
</comment>
<organism evidence="9 10">
    <name type="scientific">candidate division WOR_3 bacterium SM23_42</name>
    <dbReference type="NCBI Taxonomy" id="1703779"/>
    <lineage>
        <taxon>Bacteria</taxon>
        <taxon>Bacteria division WOR-3</taxon>
    </lineage>
</organism>
<feature type="binding site" evidence="8">
    <location>
        <position position="63"/>
    </location>
    <ligand>
        <name>Zn(2+)</name>
        <dbReference type="ChEBI" id="CHEBI:29105"/>
        <label>1</label>
    </ligand>
</feature>
<dbReference type="Pfam" id="PF05343">
    <property type="entry name" value="Peptidase_M42"/>
    <property type="match status" value="1"/>
</dbReference>
<dbReference type="InterPro" id="IPR023367">
    <property type="entry name" value="Peptidase_M42_dom2"/>
</dbReference>
<evidence type="ECO:0000313" key="10">
    <source>
        <dbReference type="Proteomes" id="UP000051373"/>
    </source>
</evidence>
<comment type="similarity">
    <text evidence="1 6">Belongs to the peptidase M42 family.</text>
</comment>
<dbReference type="GO" id="GO:0006508">
    <property type="term" value="P:proteolysis"/>
    <property type="evidence" value="ECO:0007669"/>
    <property type="project" value="UniProtKB-KW"/>
</dbReference>
<dbReference type="InterPro" id="IPR051464">
    <property type="entry name" value="Peptidase_M42_aminopept"/>
</dbReference>
<dbReference type="PIRSF" id="PIRSF001123">
    <property type="entry name" value="PepA_GA"/>
    <property type="match status" value="1"/>
</dbReference>
<evidence type="ECO:0000256" key="5">
    <source>
        <dbReference type="ARBA" id="ARBA00022801"/>
    </source>
</evidence>
<dbReference type="PANTHER" id="PTHR32481">
    <property type="entry name" value="AMINOPEPTIDASE"/>
    <property type="match status" value="1"/>
</dbReference>
<dbReference type="SUPFAM" id="SSF53187">
    <property type="entry name" value="Zn-dependent exopeptidases"/>
    <property type="match status" value="1"/>
</dbReference>
<evidence type="ECO:0000256" key="8">
    <source>
        <dbReference type="PIRSR" id="PIRSR001123-2"/>
    </source>
</evidence>
<keyword evidence="4 8" id="KW-0479">Metal-binding</keyword>
<keyword evidence="3" id="KW-0645">Protease</keyword>
<evidence type="ECO:0000256" key="2">
    <source>
        <dbReference type="ARBA" id="ARBA00022438"/>
    </source>
</evidence>
<evidence type="ECO:0000256" key="6">
    <source>
        <dbReference type="PIRNR" id="PIRNR001123"/>
    </source>
</evidence>
<evidence type="ECO:0000256" key="3">
    <source>
        <dbReference type="ARBA" id="ARBA00022670"/>
    </source>
</evidence>
<evidence type="ECO:0000313" key="9">
    <source>
        <dbReference type="EMBL" id="KPK63764.1"/>
    </source>
</evidence>
<dbReference type="SUPFAM" id="SSF101821">
    <property type="entry name" value="Aminopeptidase/glucanase lid domain"/>
    <property type="match status" value="1"/>
</dbReference>
<feature type="binding site" evidence="8">
    <location>
        <position position="173"/>
    </location>
    <ligand>
        <name>Zn(2+)</name>
        <dbReference type="ChEBI" id="CHEBI:29105"/>
        <label>2</label>
    </ligand>
</feature>
<dbReference type="STRING" id="1703779.AMJ83_06005"/>
<comment type="caution">
    <text evidence="9">The sequence shown here is derived from an EMBL/GenBank/DDBJ whole genome shotgun (WGS) entry which is preliminary data.</text>
</comment>
<feature type="binding site" evidence="8">
    <location>
        <position position="206"/>
    </location>
    <ligand>
        <name>Zn(2+)</name>
        <dbReference type="ChEBI" id="CHEBI:29105"/>
        <label>2</label>
    </ligand>
</feature>
<keyword evidence="5" id="KW-0378">Hydrolase</keyword>
<evidence type="ECO:0000256" key="7">
    <source>
        <dbReference type="PIRSR" id="PIRSR001123-1"/>
    </source>
</evidence>
<feature type="active site" description="Proton acceptor" evidence="7">
    <location>
        <position position="205"/>
    </location>
</feature>
<proteinExistence type="inferred from homology"/>
<dbReference type="GO" id="GO:0046872">
    <property type="term" value="F:metal ion binding"/>
    <property type="evidence" value="ECO:0007669"/>
    <property type="project" value="UniProtKB-UniRule"/>
</dbReference>
<feature type="binding site" evidence="8">
    <location>
        <position position="228"/>
    </location>
    <ligand>
        <name>Zn(2+)</name>
        <dbReference type="ChEBI" id="CHEBI:29105"/>
        <label>1</label>
    </ligand>
</feature>
<feature type="binding site" evidence="8">
    <location>
        <position position="173"/>
    </location>
    <ligand>
        <name>Zn(2+)</name>
        <dbReference type="ChEBI" id="CHEBI:29105"/>
        <label>1</label>
    </ligand>
</feature>